<dbReference type="CDD" id="cd06582">
    <property type="entry name" value="TM_PBP1_LivH_like"/>
    <property type="match status" value="1"/>
</dbReference>
<evidence type="ECO:0000256" key="8">
    <source>
        <dbReference type="ARBA" id="ARBA00037998"/>
    </source>
</evidence>
<dbReference type="EMBL" id="CP118157">
    <property type="protein sequence ID" value="WOF23110.1"/>
    <property type="molecule type" value="Genomic_DNA"/>
</dbReference>
<dbReference type="Pfam" id="PF02653">
    <property type="entry name" value="BPD_transp_2"/>
    <property type="match status" value="1"/>
</dbReference>
<evidence type="ECO:0000256" key="6">
    <source>
        <dbReference type="ARBA" id="ARBA00022989"/>
    </source>
</evidence>
<dbReference type="PANTHER" id="PTHR11795:SF445">
    <property type="entry name" value="AMINO ACID ABC TRANSPORTER PERMEASE PROTEIN"/>
    <property type="match status" value="1"/>
</dbReference>
<dbReference type="PANTHER" id="PTHR11795">
    <property type="entry name" value="BRANCHED-CHAIN AMINO ACID TRANSPORT SYSTEM PERMEASE PROTEIN LIVH"/>
    <property type="match status" value="1"/>
</dbReference>
<comment type="similarity">
    <text evidence="8">Belongs to the binding-protein-dependent transport system permease family. LivHM subfamily.</text>
</comment>
<feature type="transmembrane region" description="Helical" evidence="10">
    <location>
        <begin position="114"/>
        <end position="136"/>
    </location>
</feature>
<dbReference type="Proteomes" id="UP001305498">
    <property type="component" value="Chromosome"/>
</dbReference>
<keyword evidence="5" id="KW-0029">Amino-acid transport</keyword>
<evidence type="ECO:0000313" key="12">
    <source>
        <dbReference type="Proteomes" id="UP001305498"/>
    </source>
</evidence>
<dbReference type="KEGG" id="mbet:N8K70_00145"/>
<dbReference type="GO" id="GO:0005886">
    <property type="term" value="C:plasma membrane"/>
    <property type="evidence" value="ECO:0007669"/>
    <property type="project" value="UniProtKB-SubCell"/>
</dbReference>
<dbReference type="GO" id="GO:0022857">
    <property type="term" value="F:transmembrane transporter activity"/>
    <property type="evidence" value="ECO:0007669"/>
    <property type="project" value="InterPro"/>
</dbReference>
<feature type="transmembrane region" description="Helical" evidence="10">
    <location>
        <begin position="80"/>
        <end position="102"/>
    </location>
</feature>
<reference evidence="11 12" key="1">
    <citation type="submission" date="2023-02" db="EMBL/GenBank/DDBJ databases">
        <title>Microbacterium betulae sp. nov., isolated from birch wood.</title>
        <authorList>
            <person name="Pasciak M."/>
            <person name="Pawlik K.J."/>
            <person name="Martynowski D."/>
            <person name="Laczmanski L."/>
            <person name="Ciekot J."/>
            <person name="Szponar B."/>
            <person name="Wojcik-Fatla A."/>
            <person name="Mackiewicz B."/>
            <person name="Farian E."/>
            <person name="Cholewa G."/>
            <person name="Cholewa A."/>
            <person name="Dutkiewicz J."/>
        </authorList>
    </citation>
    <scope>NUCLEOTIDE SEQUENCE [LARGE SCALE GENOMIC DNA]</scope>
    <source>
        <strain evidence="11 12">AB</strain>
    </source>
</reference>
<feature type="transmembrane region" description="Helical" evidence="10">
    <location>
        <begin position="55"/>
        <end position="73"/>
    </location>
</feature>
<feature type="transmembrane region" description="Helical" evidence="10">
    <location>
        <begin position="274"/>
        <end position="300"/>
    </location>
</feature>
<feature type="transmembrane region" description="Helical" evidence="10">
    <location>
        <begin position="193"/>
        <end position="210"/>
    </location>
</feature>
<evidence type="ECO:0000256" key="9">
    <source>
        <dbReference type="SAM" id="MobiDB-lite"/>
    </source>
</evidence>
<comment type="subcellular location">
    <subcellularLocation>
        <location evidence="1">Cell membrane</location>
        <topology evidence="1">Multi-pass membrane protein</topology>
    </subcellularLocation>
</comment>
<gene>
    <name evidence="11" type="ORF">N8K70_00145</name>
</gene>
<protein>
    <submittedName>
        <fullName evidence="11">Branched-chain amino acid ABC transporter permease</fullName>
    </submittedName>
</protein>
<keyword evidence="3" id="KW-1003">Cell membrane</keyword>
<evidence type="ECO:0000256" key="3">
    <source>
        <dbReference type="ARBA" id="ARBA00022475"/>
    </source>
</evidence>
<dbReference type="GO" id="GO:0006865">
    <property type="term" value="P:amino acid transport"/>
    <property type="evidence" value="ECO:0007669"/>
    <property type="project" value="UniProtKB-KW"/>
</dbReference>
<evidence type="ECO:0000256" key="1">
    <source>
        <dbReference type="ARBA" id="ARBA00004651"/>
    </source>
</evidence>
<dbReference type="RefSeq" id="WP_317139581.1">
    <property type="nucleotide sequence ID" value="NZ_CP118157.1"/>
</dbReference>
<keyword evidence="4 10" id="KW-0812">Transmembrane</keyword>
<keyword evidence="2" id="KW-0813">Transport</keyword>
<keyword evidence="7 10" id="KW-0472">Membrane</keyword>
<keyword evidence="12" id="KW-1185">Reference proteome</keyword>
<name>A0AA97FHI1_9MICO</name>
<dbReference type="AlphaFoldDB" id="A0AA97FHI1"/>
<sequence>MSTQTVAPAATASVVGPPERARASGGPSPRTLLVTLLVLVVASVVAGLVSGSTTVLTQALVTGLLTGGVYSLVAMGLTLVYGVLHIINFANGAMVALAMYITFAVVDATGMHPYATLLITVPAMFLLGAAMQTTLLNPIMKAPIQTQLLVTIGLALAIENGLLLVFGPNPRSVRLPGGAGVSILGATVDTSRIFAFAGALVLVAVLWIVLQRTPVGTAIRSVAANPEGARLVGIDIRSIYVLTFALGAAAAGAAGTLVAPFTTIEPTAGSVFNLTAFVVVVLGGMGNVPGALVGGLIVGLTEQLGGLILPGQSPLLAVFAVFLVVLFAKPRGIFGRAS</sequence>
<feature type="region of interest" description="Disordered" evidence="9">
    <location>
        <begin position="1"/>
        <end position="27"/>
    </location>
</feature>
<feature type="transmembrane region" description="Helical" evidence="10">
    <location>
        <begin position="307"/>
        <end position="328"/>
    </location>
</feature>
<evidence type="ECO:0000256" key="2">
    <source>
        <dbReference type="ARBA" id="ARBA00022448"/>
    </source>
</evidence>
<evidence type="ECO:0000256" key="4">
    <source>
        <dbReference type="ARBA" id="ARBA00022692"/>
    </source>
</evidence>
<dbReference type="InterPro" id="IPR052157">
    <property type="entry name" value="BCAA_transport_permease"/>
</dbReference>
<evidence type="ECO:0000256" key="5">
    <source>
        <dbReference type="ARBA" id="ARBA00022970"/>
    </source>
</evidence>
<feature type="transmembrane region" description="Helical" evidence="10">
    <location>
        <begin position="31"/>
        <end position="49"/>
    </location>
</feature>
<dbReference type="InterPro" id="IPR001851">
    <property type="entry name" value="ABC_transp_permease"/>
</dbReference>
<evidence type="ECO:0000256" key="10">
    <source>
        <dbReference type="SAM" id="Phobius"/>
    </source>
</evidence>
<feature type="transmembrane region" description="Helical" evidence="10">
    <location>
        <begin position="239"/>
        <end position="262"/>
    </location>
</feature>
<keyword evidence="6 10" id="KW-1133">Transmembrane helix</keyword>
<accession>A0AA97FHI1</accession>
<organism evidence="11 12">
    <name type="scientific">Microbacterium betulae</name>
    <dbReference type="NCBI Taxonomy" id="2981139"/>
    <lineage>
        <taxon>Bacteria</taxon>
        <taxon>Bacillati</taxon>
        <taxon>Actinomycetota</taxon>
        <taxon>Actinomycetes</taxon>
        <taxon>Micrococcales</taxon>
        <taxon>Microbacteriaceae</taxon>
        <taxon>Microbacterium</taxon>
    </lineage>
</organism>
<evidence type="ECO:0000256" key="7">
    <source>
        <dbReference type="ARBA" id="ARBA00023136"/>
    </source>
</evidence>
<feature type="transmembrane region" description="Helical" evidence="10">
    <location>
        <begin position="148"/>
        <end position="166"/>
    </location>
</feature>
<proteinExistence type="inferred from homology"/>
<evidence type="ECO:0000313" key="11">
    <source>
        <dbReference type="EMBL" id="WOF23110.1"/>
    </source>
</evidence>